<dbReference type="GO" id="GO:0000976">
    <property type="term" value="F:transcription cis-regulatory region binding"/>
    <property type="evidence" value="ECO:0007669"/>
    <property type="project" value="TreeGrafter"/>
</dbReference>
<dbReference type="EMBL" id="JBCNJP010000027">
    <property type="protein sequence ID" value="KAK9053288.1"/>
    <property type="molecule type" value="Genomic_DNA"/>
</dbReference>
<dbReference type="SUPFAM" id="SSF57959">
    <property type="entry name" value="Leucine zipper domain"/>
    <property type="match status" value="1"/>
</dbReference>
<keyword evidence="6" id="KW-0175">Coiled coil</keyword>
<evidence type="ECO:0000256" key="1">
    <source>
        <dbReference type="ARBA" id="ARBA00004123"/>
    </source>
</evidence>
<dbReference type="GO" id="GO:0005634">
    <property type="term" value="C:nucleus"/>
    <property type="evidence" value="ECO:0007669"/>
    <property type="project" value="UniProtKB-SubCell"/>
</dbReference>
<evidence type="ECO:0000256" key="3">
    <source>
        <dbReference type="ARBA" id="ARBA00023125"/>
    </source>
</evidence>
<dbReference type="PROSITE" id="PS00036">
    <property type="entry name" value="BZIP_BASIC"/>
    <property type="match status" value="1"/>
</dbReference>
<evidence type="ECO:0000256" key="4">
    <source>
        <dbReference type="ARBA" id="ARBA00023163"/>
    </source>
</evidence>
<name>A0AAP0CH91_9ASTR</name>
<dbReference type="Proteomes" id="UP001408789">
    <property type="component" value="Unassembled WGS sequence"/>
</dbReference>
<keyword evidence="5" id="KW-0539">Nucleus</keyword>
<dbReference type="CDD" id="cd14702">
    <property type="entry name" value="bZIP_plant_GBF1"/>
    <property type="match status" value="1"/>
</dbReference>
<dbReference type="InterPro" id="IPR046347">
    <property type="entry name" value="bZIP_sf"/>
</dbReference>
<organism evidence="9 10">
    <name type="scientific">Deinandra increscens subsp. villosa</name>
    <dbReference type="NCBI Taxonomy" id="3103831"/>
    <lineage>
        <taxon>Eukaryota</taxon>
        <taxon>Viridiplantae</taxon>
        <taxon>Streptophyta</taxon>
        <taxon>Embryophyta</taxon>
        <taxon>Tracheophyta</taxon>
        <taxon>Spermatophyta</taxon>
        <taxon>Magnoliopsida</taxon>
        <taxon>eudicotyledons</taxon>
        <taxon>Gunneridae</taxon>
        <taxon>Pentapetalae</taxon>
        <taxon>asterids</taxon>
        <taxon>campanulids</taxon>
        <taxon>Asterales</taxon>
        <taxon>Asteraceae</taxon>
        <taxon>Asteroideae</taxon>
        <taxon>Heliantheae alliance</taxon>
        <taxon>Madieae</taxon>
        <taxon>Madiinae</taxon>
        <taxon>Deinandra</taxon>
    </lineage>
</organism>
<accession>A0AAP0CH91</accession>
<keyword evidence="3" id="KW-0238">DNA-binding</keyword>
<dbReference type="PROSITE" id="PS50217">
    <property type="entry name" value="BZIP"/>
    <property type="match status" value="1"/>
</dbReference>
<reference evidence="9 10" key="1">
    <citation type="submission" date="2024-04" db="EMBL/GenBank/DDBJ databases">
        <title>The reference genome of an endangered Asteraceae, Deinandra increscens subsp. villosa, native to the Central Coast of California.</title>
        <authorList>
            <person name="Guilliams M."/>
            <person name="Hasenstab-Lehman K."/>
            <person name="Meyer R."/>
            <person name="Mcevoy S."/>
        </authorList>
    </citation>
    <scope>NUCLEOTIDE SEQUENCE [LARGE SCALE GENOMIC DNA]</scope>
    <source>
        <tissue evidence="9">Leaf</tissue>
    </source>
</reference>
<dbReference type="SMART" id="SM00338">
    <property type="entry name" value="BRLZ"/>
    <property type="match status" value="1"/>
</dbReference>
<keyword evidence="10" id="KW-1185">Reference proteome</keyword>
<dbReference type="PANTHER" id="PTHR45764:SF21">
    <property type="entry name" value="OS03G0770000 PROTEIN"/>
    <property type="match status" value="1"/>
</dbReference>
<comment type="subcellular location">
    <subcellularLocation>
        <location evidence="1">Nucleus</location>
    </subcellularLocation>
</comment>
<comment type="caution">
    <text evidence="9">The sequence shown here is derived from an EMBL/GenBank/DDBJ whole genome shotgun (WGS) entry which is preliminary data.</text>
</comment>
<dbReference type="Pfam" id="PF00170">
    <property type="entry name" value="bZIP_1"/>
    <property type="match status" value="1"/>
</dbReference>
<feature type="coiled-coil region" evidence="6">
    <location>
        <begin position="86"/>
        <end position="120"/>
    </location>
</feature>
<dbReference type="GO" id="GO:0003700">
    <property type="term" value="F:DNA-binding transcription factor activity"/>
    <property type="evidence" value="ECO:0007669"/>
    <property type="project" value="InterPro"/>
</dbReference>
<feature type="region of interest" description="Disordered" evidence="7">
    <location>
        <begin position="42"/>
        <end position="67"/>
    </location>
</feature>
<dbReference type="InterPro" id="IPR045314">
    <property type="entry name" value="bZIP_plant_GBF1"/>
</dbReference>
<evidence type="ECO:0000313" key="10">
    <source>
        <dbReference type="Proteomes" id="UP001408789"/>
    </source>
</evidence>
<evidence type="ECO:0000256" key="5">
    <source>
        <dbReference type="ARBA" id="ARBA00023242"/>
    </source>
</evidence>
<evidence type="ECO:0000256" key="6">
    <source>
        <dbReference type="SAM" id="Coils"/>
    </source>
</evidence>
<dbReference type="AlphaFoldDB" id="A0AAP0CH91"/>
<evidence type="ECO:0000256" key="7">
    <source>
        <dbReference type="SAM" id="MobiDB-lite"/>
    </source>
</evidence>
<dbReference type="PANTHER" id="PTHR45764">
    <property type="entry name" value="BZIP TRANSCRIPTION FACTOR 44"/>
    <property type="match status" value="1"/>
</dbReference>
<dbReference type="FunFam" id="1.20.5.170:FF:000020">
    <property type="entry name" value="BZIP transcription factor"/>
    <property type="match status" value="1"/>
</dbReference>
<evidence type="ECO:0000313" key="9">
    <source>
        <dbReference type="EMBL" id="KAK9053288.1"/>
    </source>
</evidence>
<keyword evidence="2" id="KW-0805">Transcription regulation</keyword>
<feature type="compositionally biased region" description="Polar residues" evidence="7">
    <location>
        <begin position="48"/>
        <end position="63"/>
    </location>
</feature>
<proteinExistence type="predicted"/>
<protein>
    <recommendedName>
        <fullName evidence="8">BZIP domain-containing protein</fullName>
    </recommendedName>
</protein>
<dbReference type="GO" id="GO:0046982">
    <property type="term" value="F:protein heterodimerization activity"/>
    <property type="evidence" value="ECO:0007669"/>
    <property type="project" value="UniProtKB-ARBA"/>
</dbReference>
<evidence type="ECO:0000259" key="8">
    <source>
        <dbReference type="PROSITE" id="PS50217"/>
    </source>
</evidence>
<sequence length="187" mass="21620">MLSEVFTAGADLISENPRSGFFDDTGGFTPWVTERNPFLFSPPHDQQPVFSVSSSDNSTPKTKTYSDEVNVAAAEDRKRRRMISNRESARRSRMRKQKHLENMRNQLNRLKTGNKDVMNRLRVVNLHGQLLRQENQRLVSESVMLQQKLRALHVRQLNHQLLTSAWPCNNNVSYIYEQNVNPPSLIT</sequence>
<feature type="domain" description="BZIP" evidence="8">
    <location>
        <begin position="75"/>
        <end position="138"/>
    </location>
</feature>
<dbReference type="InterPro" id="IPR004827">
    <property type="entry name" value="bZIP"/>
</dbReference>
<evidence type="ECO:0000256" key="2">
    <source>
        <dbReference type="ARBA" id="ARBA00023015"/>
    </source>
</evidence>
<dbReference type="GO" id="GO:0045893">
    <property type="term" value="P:positive regulation of DNA-templated transcription"/>
    <property type="evidence" value="ECO:0007669"/>
    <property type="project" value="TreeGrafter"/>
</dbReference>
<gene>
    <name evidence="9" type="ORF">SSX86_029921</name>
</gene>
<keyword evidence="4" id="KW-0804">Transcription</keyword>
<dbReference type="Gene3D" id="1.20.5.170">
    <property type="match status" value="1"/>
</dbReference>